<dbReference type="Gene3D" id="3.40.190.10">
    <property type="entry name" value="Periplasmic binding protein-like II"/>
    <property type="match status" value="2"/>
</dbReference>
<feature type="signal peptide" evidence="12">
    <location>
        <begin position="1"/>
        <end position="23"/>
    </location>
</feature>
<evidence type="ECO:0000256" key="3">
    <source>
        <dbReference type="ARBA" id="ARBA00009406"/>
    </source>
</evidence>
<feature type="chain" id="PRO_5016936465" description="Thiamine pyrimidine synthase" evidence="12">
    <location>
        <begin position="24"/>
        <end position="319"/>
    </location>
</feature>
<dbReference type="GO" id="GO:0009228">
    <property type="term" value="P:thiamine biosynthetic process"/>
    <property type="evidence" value="ECO:0007669"/>
    <property type="project" value="UniProtKB-KW"/>
</dbReference>
<evidence type="ECO:0000256" key="10">
    <source>
        <dbReference type="ARBA" id="ARBA00033171"/>
    </source>
</evidence>
<evidence type="ECO:0000313" key="14">
    <source>
        <dbReference type="EMBL" id="RDE08258.1"/>
    </source>
</evidence>
<keyword evidence="7" id="KW-0663">Pyridoxal phosphate</keyword>
<evidence type="ECO:0000256" key="6">
    <source>
        <dbReference type="ARBA" id="ARBA00022723"/>
    </source>
</evidence>
<evidence type="ECO:0000259" key="13">
    <source>
        <dbReference type="Pfam" id="PF09084"/>
    </source>
</evidence>
<keyword evidence="15" id="KW-1185">Reference proteome</keyword>
<protein>
    <recommendedName>
        <fullName evidence="10">Thiamine pyrimidine synthase</fullName>
    </recommendedName>
</protein>
<comment type="similarity">
    <text evidence="3">Belongs to the NMT1/THI5 family.</text>
</comment>
<keyword evidence="8" id="KW-0784">Thiamine biosynthesis</keyword>
<sequence>MKIMRFTPLLSLGLLLATLPANAAEPVSVVPDWTPNTNFVGIYVAEVLGFYEQAGLEVEIVPLGSAADMGIYGVLDFYTLKAAGLDAVGVYAVIQTETGRLAYDADRASRPADLADGVYGGFGTRWEQAIIDTMIAHDGGVPAYETRTLDSSVYDALRAGEIDFTLEVLTWQGVENQLAGNDISGFAYADYGVPDQHTIILGASADFLDERPEVAAAFIAATQEGYAYAVANPAEAARILVETVPELAGEAELVEASMALMVEGNYLARSDGTVGVFDEAMMLELGDFLFEAGALVDAEGKALSQHPDFSTYFTNRFVQ</sequence>
<gene>
    <name evidence="14" type="ORF">DVH29_12555</name>
</gene>
<evidence type="ECO:0000256" key="7">
    <source>
        <dbReference type="ARBA" id="ARBA00022898"/>
    </source>
</evidence>
<dbReference type="EMBL" id="QQNH01000020">
    <property type="protein sequence ID" value="RDE08258.1"/>
    <property type="molecule type" value="Genomic_DNA"/>
</dbReference>
<comment type="caution">
    <text evidence="14">The sequence shown here is derived from an EMBL/GenBank/DDBJ whole genome shotgun (WGS) entry which is preliminary data.</text>
</comment>
<dbReference type="Proteomes" id="UP000253759">
    <property type="component" value="Unassembled WGS sequence"/>
</dbReference>
<evidence type="ECO:0000256" key="1">
    <source>
        <dbReference type="ARBA" id="ARBA00003469"/>
    </source>
</evidence>
<reference evidence="15" key="1">
    <citation type="submission" date="2018-07" db="EMBL/GenBank/DDBJ databases">
        <authorList>
            <person name="Liu B.-T."/>
            <person name="Du Z."/>
        </authorList>
    </citation>
    <scope>NUCLEOTIDE SEQUENCE [LARGE SCALE GENOMIC DNA]</scope>
    <source>
        <strain evidence="15">XYN52</strain>
    </source>
</reference>
<dbReference type="GO" id="GO:0016740">
    <property type="term" value="F:transferase activity"/>
    <property type="evidence" value="ECO:0007669"/>
    <property type="project" value="UniProtKB-KW"/>
</dbReference>
<accession>A0A369W147</accession>
<evidence type="ECO:0000256" key="12">
    <source>
        <dbReference type="SAM" id="SignalP"/>
    </source>
</evidence>
<evidence type="ECO:0000256" key="4">
    <source>
        <dbReference type="ARBA" id="ARBA00011738"/>
    </source>
</evidence>
<comment type="function">
    <text evidence="1">Responsible for the formation of the pyrimidine heterocycle in the thiamine biosynthesis pathway. Catalyzes the formation of hydroxymethylpyrimidine phosphate (HMP-P) from histidine and pyridoxal phosphate (PLP). The protein uses PLP and the active site histidine to form HMP-P, generating an inactive enzyme. The enzyme can only undergo a single turnover, which suggests it is a suicide enzyme.</text>
</comment>
<dbReference type="InterPro" id="IPR015168">
    <property type="entry name" value="SsuA/THI5"/>
</dbReference>
<evidence type="ECO:0000256" key="8">
    <source>
        <dbReference type="ARBA" id="ARBA00022977"/>
    </source>
</evidence>
<evidence type="ECO:0000256" key="11">
    <source>
        <dbReference type="ARBA" id="ARBA00048179"/>
    </source>
</evidence>
<proteinExistence type="inferred from homology"/>
<dbReference type="PANTHER" id="PTHR31528">
    <property type="entry name" value="4-AMINO-5-HYDROXYMETHYL-2-METHYLPYRIMIDINE PHOSPHATE SYNTHASE THI11-RELATED"/>
    <property type="match status" value="1"/>
</dbReference>
<name>A0A369W147_9HYPH</name>
<comment type="subunit">
    <text evidence="4">Homodimer.</text>
</comment>
<comment type="pathway">
    <text evidence="2">Cofactor biosynthesis; thiamine diphosphate biosynthesis.</text>
</comment>
<evidence type="ECO:0000256" key="2">
    <source>
        <dbReference type="ARBA" id="ARBA00004948"/>
    </source>
</evidence>
<dbReference type="SUPFAM" id="SSF53850">
    <property type="entry name" value="Periplasmic binding protein-like II"/>
    <property type="match status" value="1"/>
</dbReference>
<evidence type="ECO:0000256" key="5">
    <source>
        <dbReference type="ARBA" id="ARBA00022679"/>
    </source>
</evidence>
<dbReference type="Pfam" id="PF09084">
    <property type="entry name" value="NMT1"/>
    <property type="match status" value="1"/>
</dbReference>
<keyword evidence="6" id="KW-0479">Metal-binding</keyword>
<keyword evidence="12" id="KW-0732">Signal</keyword>
<dbReference type="AlphaFoldDB" id="A0A369W147"/>
<evidence type="ECO:0000256" key="9">
    <source>
        <dbReference type="ARBA" id="ARBA00023004"/>
    </source>
</evidence>
<keyword evidence="5 14" id="KW-0808">Transferase</keyword>
<dbReference type="PANTHER" id="PTHR31528:SF1">
    <property type="entry name" value="4-AMINO-5-HYDROXYMETHYL-2-METHYLPYRIMIDINE PHOSPHATE SYNTHASE THI11-RELATED"/>
    <property type="match status" value="1"/>
</dbReference>
<dbReference type="GO" id="GO:0046872">
    <property type="term" value="F:metal ion binding"/>
    <property type="evidence" value="ECO:0007669"/>
    <property type="project" value="UniProtKB-KW"/>
</dbReference>
<keyword evidence="9" id="KW-0408">Iron</keyword>
<feature type="domain" description="SsuA/THI5-like" evidence="13">
    <location>
        <begin position="36"/>
        <end position="236"/>
    </location>
</feature>
<evidence type="ECO:0000313" key="15">
    <source>
        <dbReference type="Proteomes" id="UP000253759"/>
    </source>
</evidence>
<organism evidence="14 15">
    <name type="scientific">Pelagibacterium lacus</name>
    <dbReference type="NCBI Taxonomy" id="2282655"/>
    <lineage>
        <taxon>Bacteria</taxon>
        <taxon>Pseudomonadati</taxon>
        <taxon>Pseudomonadota</taxon>
        <taxon>Alphaproteobacteria</taxon>
        <taxon>Hyphomicrobiales</taxon>
        <taxon>Devosiaceae</taxon>
        <taxon>Pelagibacterium</taxon>
    </lineage>
</organism>
<comment type="catalytic activity">
    <reaction evidence="11">
        <text>N(6)-(pyridoxal phosphate)-L-lysyl-[4-amino-5-hydroxymethyl-2-methylpyrimidine phosphate synthase] + L-histidyl-[4-amino-5-hydroxymethyl-2-methylpyrimidine phosphate synthase] + 2 Fe(3+) + 4 H2O = L-lysyl-[4-amino-5-hydroxymethyl-2-methylpyrimidine phosphate synthase] + (2S)-2-amino-5-hydroxy-4-oxopentanoyl-[4-amino-5-hydroxymethyl-2-methylpyrimidine phosphate synthase] + 4-amino-2-methyl-5-(phosphooxymethyl)pyrimidine + 3-oxopropanoate + 2 Fe(2+) + 2 H(+)</text>
        <dbReference type="Rhea" id="RHEA:65756"/>
        <dbReference type="Rhea" id="RHEA-COMP:16892"/>
        <dbReference type="Rhea" id="RHEA-COMP:16893"/>
        <dbReference type="Rhea" id="RHEA-COMP:16894"/>
        <dbReference type="Rhea" id="RHEA-COMP:16895"/>
        <dbReference type="ChEBI" id="CHEBI:15377"/>
        <dbReference type="ChEBI" id="CHEBI:15378"/>
        <dbReference type="ChEBI" id="CHEBI:29033"/>
        <dbReference type="ChEBI" id="CHEBI:29034"/>
        <dbReference type="ChEBI" id="CHEBI:29969"/>
        <dbReference type="ChEBI" id="CHEBI:29979"/>
        <dbReference type="ChEBI" id="CHEBI:33190"/>
        <dbReference type="ChEBI" id="CHEBI:58354"/>
        <dbReference type="ChEBI" id="CHEBI:143915"/>
        <dbReference type="ChEBI" id="CHEBI:157692"/>
    </reaction>
    <physiologicalReaction direction="left-to-right" evidence="11">
        <dbReference type="Rhea" id="RHEA:65757"/>
    </physiologicalReaction>
</comment>
<dbReference type="InterPro" id="IPR027939">
    <property type="entry name" value="NMT1/THI5"/>
</dbReference>